<dbReference type="OMA" id="ISKPHFM"/>
<gene>
    <name evidence="2" type="ORF">AWZ03_014931</name>
</gene>
<feature type="non-terminal residue" evidence="2">
    <location>
        <position position="60"/>
    </location>
</feature>
<keyword evidence="1" id="KW-1133">Transmembrane helix</keyword>
<evidence type="ECO:0000313" key="3">
    <source>
        <dbReference type="Proteomes" id="UP000295192"/>
    </source>
</evidence>
<keyword evidence="1" id="KW-0472">Membrane</keyword>
<protein>
    <submittedName>
        <fullName evidence="2">Uncharacterized protein</fullName>
    </submittedName>
</protein>
<name>A0A484AP46_DRONA</name>
<keyword evidence="1" id="KW-0812">Transmembrane</keyword>
<dbReference type="OrthoDB" id="2985014at2759"/>
<comment type="caution">
    <text evidence="2">The sequence shown here is derived from an EMBL/GenBank/DDBJ whole genome shotgun (WGS) entry which is preliminary data.</text>
</comment>
<organism evidence="2 3">
    <name type="scientific">Drosophila navojoa</name>
    <name type="common">Fruit fly</name>
    <dbReference type="NCBI Taxonomy" id="7232"/>
    <lineage>
        <taxon>Eukaryota</taxon>
        <taxon>Metazoa</taxon>
        <taxon>Ecdysozoa</taxon>
        <taxon>Arthropoda</taxon>
        <taxon>Hexapoda</taxon>
        <taxon>Insecta</taxon>
        <taxon>Pterygota</taxon>
        <taxon>Neoptera</taxon>
        <taxon>Endopterygota</taxon>
        <taxon>Diptera</taxon>
        <taxon>Brachycera</taxon>
        <taxon>Muscomorpha</taxon>
        <taxon>Ephydroidea</taxon>
        <taxon>Drosophilidae</taxon>
        <taxon>Drosophila</taxon>
    </lineage>
</organism>
<dbReference type="Proteomes" id="UP000295192">
    <property type="component" value="Unassembled WGS sequence"/>
</dbReference>
<sequence>MGTDLENKGPCLGIRHLQAVLLFLAIAANFTARLNISVSIVAMTDAATANPDFPEYDWSE</sequence>
<reference evidence="2 3" key="1">
    <citation type="journal article" date="2019" name="J. Hered.">
        <title>An Improved Genome Assembly for Drosophila navojoa, the Basal Species in the mojavensis Cluster.</title>
        <authorList>
            <person name="Vanderlinde T."/>
            <person name="Dupim E.G."/>
            <person name="Nazario-Yepiz N.O."/>
            <person name="Carvalho A.B."/>
        </authorList>
    </citation>
    <scope>NUCLEOTIDE SEQUENCE [LARGE SCALE GENOMIC DNA]</scope>
    <source>
        <strain evidence="2">Navoj_Jal97</strain>
        <tissue evidence="2">Whole organism</tissue>
    </source>
</reference>
<dbReference type="EMBL" id="LSRL02002424">
    <property type="protein sequence ID" value="TDG38647.1"/>
    <property type="molecule type" value="Genomic_DNA"/>
</dbReference>
<dbReference type="AlphaFoldDB" id="A0A484AP46"/>
<proteinExistence type="predicted"/>
<evidence type="ECO:0000256" key="1">
    <source>
        <dbReference type="SAM" id="Phobius"/>
    </source>
</evidence>
<evidence type="ECO:0000313" key="2">
    <source>
        <dbReference type="EMBL" id="TDG38647.1"/>
    </source>
</evidence>
<keyword evidence="3" id="KW-1185">Reference proteome</keyword>
<feature type="transmembrane region" description="Helical" evidence="1">
    <location>
        <begin position="12"/>
        <end position="32"/>
    </location>
</feature>
<accession>A0A484AP46</accession>